<dbReference type="EMBL" id="JAPQKP010000005">
    <property type="protein sequence ID" value="KAJ5188404.1"/>
    <property type="molecule type" value="Genomic_DNA"/>
</dbReference>
<dbReference type="AlphaFoldDB" id="A0A9W9J275"/>
<organism evidence="1 2">
    <name type="scientific">Penicillium cf. griseofulvum</name>
    <dbReference type="NCBI Taxonomy" id="2972120"/>
    <lineage>
        <taxon>Eukaryota</taxon>
        <taxon>Fungi</taxon>
        <taxon>Dikarya</taxon>
        <taxon>Ascomycota</taxon>
        <taxon>Pezizomycotina</taxon>
        <taxon>Eurotiomycetes</taxon>
        <taxon>Eurotiomycetidae</taxon>
        <taxon>Eurotiales</taxon>
        <taxon>Aspergillaceae</taxon>
        <taxon>Penicillium</taxon>
    </lineage>
</organism>
<comment type="caution">
    <text evidence="1">The sequence shown here is derived from an EMBL/GenBank/DDBJ whole genome shotgun (WGS) entry which is preliminary data.</text>
</comment>
<keyword evidence="2" id="KW-1185">Reference proteome</keyword>
<protein>
    <submittedName>
        <fullName evidence="1">Uncharacterized protein</fullName>
    </submittedName>
</protein>
<proteinExistence type="predicted"/>
<name>A0A9W9J275_9EURO</name>
<gene>
    <name evidence="1" type="ORF">N7472_007418</name>
</gene>
<sequence>MKFWKLGWGQKEPAHFTPSASEHFPIEAAEAFEPLDEIVRNVHRTGSPPGTLLCSFPDPASGTSLNQFCFQLYRENGVLPGLVGYLEKYLSLGDYREKKKLDRDVLEALWKWMLDVPPEAIVQGTFIIMLGYESWFPEE</sequence>
<reference evidence="1" key="2">
    <citation type="journal article" date="2023" name="IMA Fungus">
        <title>Comparative genomic study of the Penicillium genus elucidates a diverse pangenome and 15 lateral gene transfer events.</title>
        <authorList>
            <person name="Petersen C."/>
            <person name="Sorensen T."/>
            <person name="Nielsen M.R."/>
            <person name="Sondergaard T.E."/>
            <person name="Sorensen J.L."/>
            <person name="Fitzpatrick D.A."/>
            <person name="Frisvad J.C."/>
            <person name="Nielsen K.L."/>
        </authorList>
    </citation>
    <scope>NUCLEOTIDE SEQUENCE</scope>
    <source>
        <strain evidence="1">IBT 16849</strain>
    </source>
</reference>
<evidence type="ECO:0000313" key="1">
    <source>
        <dbReference type="EMBL" id="KAJ5188404.1"/>
    </source>
</evidence>
<dbReference type="Proteomes" id="UP001150879">
    <property type="component" value="Unassembled WGS sequence"/>
</dbReference>
<evidence type="ECO:0000313" key="2">
    <source>
        <dbReference type="Proteomes" id="UP001150879"/>
    </source>
</evidence>
<reference evidence="1" key="1">
    <citation type="submission" date="2022-11" db="EMBL/GenBank/DDBJ databases">
        <authorList>
            <person name="Petersen C."/>
        </authorList>
    </citation>
    <scope>NUCLEOTIDE SEQUENCE</scope>
    <source>
        <strain evidence="1">IBT 16849</strain>
    </source>
</reference>
<accession>A0A9W9J275</accession>